<sequence>MEKYLNLSDPGLPPYAMQRIVARDSIGPLIARLALGKPGCEPVDAERTILAGPTLEDARHEAQLLWKGRPAGDAAEGYRIVNSDGEIVDVVIDVQA</sequence>
<gene>
    <name evidence="1" type="ORF">J3R73_002690</name>
</gene>
<evidence type="ECO:0000313" key="1">
    <source>
        <dbReference type="EMBL" id="MDQ0392898.1"/>
    </source>
</evidence>
<proteinExistence type="predicted"/>
<protein>
    <submittedName>
        <fullName evidence="1">Uncharacterized protein</fullName>
    </submittedName>
</protein>
<dbReference type="RefSeq" id="WP_307427526.1">
    <property type="nucleotide sequence ID" value="NZ_JAUSVK010000001.1"/>
</dbReference>
<name>A0ABU0FFK8_9HYPH</name>
<keyword evidence="2" id="KW-1185">Reference proteome</keyword>
<comment type="caution">
    <text evidence="1">The sequence shown here is derived from an EMBL/GenBank/DDBJ whole genome shotgun (WGS) entry which is preliminary data.</text>
</comment>
<reference evidence="1 2" key="1">
    <citation type="submission" date="2023-07" db="EMBL/GenBank/DDBJ databases">
        <title>Genomic Encyclopedia of Type Strains, Phase IV (KMG-IV): sequencing the most valuable type-strain genomes for metagenomic binning, comparative biology and taxonomic classification.</title>
        <authorList>
            <person name="Goeker M."/>
        </authorList>
    </citation>
    <scope>NUCLEOTIDE SEQUENCE [LARGE SCALE GENOMIC DNA]</scope>
    <source>
        <strain evidence="1 2">DSM 5896</strain>
    </source>
</reference>
<dbReference type="EMBL" id="JAUSVK010000001">
    <property type="protein sequence ID" value="MDQ0392898.1"/>
    <property type="molecule type" value="Genomic_DNA"/>
</dbReference>
<dbReference type="Proteomes" id="UP001237448">
    <property type="component" value="Unassembled WGS sequence"/>
</dbReference>
<organism evidence="1 2">
    <name type="scientific">Labrys monachus</name>
    <dbReference type="NCBI Taxonomy" id="217067"/>
    <lineage>
        <taxon>Bacteria</taxon>
        <taxon>Pseudomonadati</taxon>
        <taxon>Pseudomonadota</taxon>
        <taxon>Alphaproteobacteria</taxon>
        <taxon>Hyphomicrobiales</taxon>
        <taxon>Xanthobacteraceae</taxon>
        <taxon>Labrys</taxon>
    </lineage>
</organism>
<evidence type="ECO:0000313" key="2">
    <source>
        <dbReference type="Proteomes" id="UP001237448"/>
    </source>
</evidence>
<accession>A0ABU0FFK8</accession>